<dbReference type="EMBL" id="RZUI01000021">
    <property type="protein sequence ID" value="KAA8827147.1"/>
    <property type="molecule type" value="Genomic_DNA"/>
</dbReference>
<sequence>MVQHRRGDEPRALRSRISDPRGGGGSGLSDGKRHRIRARRRGRVVIDMSANTVNTSNTSGAGASVSASATGLTAMIAMIIRELQANIKPLLVWSLTIILFNIAGMMKFEGIAAGDTEAVRQLTEAFPKVALAVMGISGLDMSTFAGYYAVLEFYVGIMAAVYAVALARNAVLREMVDGTYEFLFVRPVSRSRILTAKFVAALIDAIVFAAVNLVSSLACLPMLGNGSAGGGVGAEHGLDDGAAVIWRFSLWLFVMMLVFGAIGACASLASSVPSRGAAVGNGSVIVAYGAGVVYDMFADHDASVVARILSPFRYVTPDEVINGHVPVPFAILAALIVIAGFTATYIIFNKRDLVPR</sequence>
<dbReference type="OrthoDB" id="9800309at2"/>
<keyword evidence="2" id="KW-0812">Transmembrane</keyword>
<organism evidence="3 4">
    <name type="scientific">Bifidobacterium tissieri</name>
    <dbReference type="NCBI Taxonomy" id="1630162"/>
    <lineage>
        <taxon>Bacteria</taxon>
        <taxon>Bacillati</taxon>
        <taxon>Actinomycetota</taxon>
        <taxon>Actinomycetes</taxon>
        <taxon>Bifidobacteriales</taxon>
        <taxon>Bifidobacteriaceae</taxon>
        <taxon>Bifidobacterium</taxon>
    </lineage>
</organism>
<feature type="transmembrane region" description="Helical" evidence="2">
    <location>
        <begin position="278"/>
        <end position="297"/>
    </location>
</feature>
<dbReference type="GO" id="GO:0005886">
    <property type="term" value="C:plasma membrane"/>
    <property type="evidence" value="ECO:0007669"/>
    <property type="project" value="UniProtKB-SubCell"/>
</dbReference>
<comment type="caution">
    <text evidence="3">The sequence shown here is derived from an EMBL/GenBank/DDBJ whole genome shotgun (WGS) entry which is preliminary data.</text>
</comment>
<feature type="transmembrane region" description="Helical" evidence="2">
    <location>
        <begin position="327"/>
        <end position="348"/>
    </location>
</feature>
<dbReference type="PANTHER" id="PTHR37305:SF1">
    <property type="entry name" value="MEMBRANE PROTEIN"/>
    <property type="match status" value="1"/>
</dbReference>
<feature type="transmembrane region" description="Helical" evidence="2">
    <location>
        <begin position="198"/>
        <end position="224"/>
    </location>
</feature>
<keyword evidence="2" id="KW-1133">Transmembrane helix</keyword>
<gene>
    <name evidence="3" type="ORF">EMO89_11030</name>
</gene>
<dbReference type="GO" id="GO:0140359">
    <property type="term" value="F:ABC-type transporter activity"/>
    <property type="evidence" value="ECO:0007669"/>
    <property type="project" value="InterPro"/>
</dbReference>
<dbReference type="AlphaFoldDB" id="A0A5M9ZHQ5"/>
<feature type="region of interest" description="Disordered" evidence="1">
    <location>
        <begin position="1"/>
        <end position="34"/>
    </location>
</feature>
<dbReference type="Pfam" id="PF12679">
    <property type="entry name" value="ABC2_membrane_2"/>
    <property type="match status" value="1"/>
</dbReference>
<dbReference type="PANTHER" id="PTHR37305">
    <property type="entry name" value="INTEGRAL MEMBRANE PROTEIN-RELATED"/>
    <property type="match status" value="1"/>
</dbReference>
<reference evidence="3 4" key="1">
    <citation type="journal article" date="2019" name="Syst. Appl. Microbiol.">
        <title>Characterization of Bifidobacterium species in feaces of the Egyptian fruit bat: Description of B. vespertilionis sp. nov. and B. rousetti sp. nov.</title>
        <authorList>
            <person name="Modesto M."/>
            <person name="Satti M."/>
            <person name="Watanabe K."/>
            <person name="Puglisi E."/>
            <person name="Morelli L."/>
            <person name="Huang C.-H."/>
            <person name="Liou J.-S."/>
            <person name="Miyashita M."/>
            <person name="Tamura T."/>
            <person name="Saito S."/>
            <person name="Mori K."/>
            <person name="Huang L."/>
            <person name="Sciavilla P."/>
            <person name="Sandri C."/>
            <person name="Spiezio C."/>
            <person name="Vitali F."/>
            <person name="Cavalieri D."/>
            <person name="Perpetuini G."/>
            <person name="Tofalo R."/>
            <person name="Bonetti A."/>
            <person name="Arita M."/>
            <person name="Mattarelli P."/>
        </authorList>
    </citation>
    <scope>NUCLEOTIDE SEQUENCE [LARGE SCALE GENOMIC DNA]</scope>
    <source>
        <strain evidence="3 4">RST7</strain>
    </source>
</reference>
<evidence type="ECO:0000313" key="3">
    <source>
        <dbReference type="EMBL" id="KAA8827147.1"/>
    </source>
</evidence>
<feature type="compositionally biased region" description="Basic and acidic residues" evidence="1">
    <location>
        <begin position="1"/>
        <end position="19"/>
    </location>
</feature>
<evidence type="ECO:0008006" key="5">
    <source>
        <dbReference type="Google" id="ProtNLM"/>
    </source>
</evidence>
<proteinExistence type="predicted"/>
<feature type="transmembrane region" description="Helical" evidence="2">
    <location>
        <begin position="144"/>
        <end position="165"/>
    </location>
</feature>
<feature type="transmembrane region" description="Helical" evidence="2">
    <location>
        <begin position="244"/>
        <end position="266"/>
    </location>
</feature>
<evidence type="ECO:0000256" key="2">
    <source>
        <dbReference type="SAM" id="Phobius"/>
    </source>
</evidence>
<protein>
    <recommendedName>
        <fullName evidence="5">ABC transporter permease</fullName>
    </recommendedName>
</protein>
<accession>A0A5M9ZHQ5</accession>
<dbReference type="Proteomes" id="UP000412028">
    <property type="component" value="Unassembled WGS sequence"/>
</dbReference>
<name>A0A5M9ZHQ5_9BIFI</name>
<evidence type="ECO:0000256" key="1">
    <source>
        <dbReference type="SAM" id="MobiDB-lite"/>
    </source>
</evidence>
<evidence type="ECO:0000313" key="4">
    <source>
        <dbReference type="Proteomes" id="UP000412028"/>
    </source>
</evidence>
<feature type="transmembrane region" description="Helical" evidence="2">
    <location>
        <begin position="87"/>
        <end position="106"/>
    </location>
</feature>
<keyword evidence="2" id="KW-0472">Membrane</keyword>